<evidence type="ECO:0000313" key="1">
    <source>
        <dbReference type="EMBL" id="KAL2719334.1"/>
    </source>
</evidence>
<keyword evidence="2" id="KW-1185">Reference proteome</keyword>
<proteinExistence type="predicted"/>
<gene>
    <name evidence="1" type="ORF">V1478_010796</name>
</gene>
<name>A0ABD2AFD6_VESSQ</name>
<reference evidence="1 2" key="1">
    <citation type="journal article" date="2024" name="Ann. Entomol. Soc. Am.">
        <title>Genomic analyses of the southern and eastern yellowjacket wasps (Hymenoptera: Vespidae) reveal evolutionary signatures of social life.</title>
        <authorList>
            <person name="Catto M.A."/>
            <person name="Caine P.B."/>
            <person name="Orr S.E."/>
            <person name="Hunt B.G."/>
            <person name="Goodisman M.A.D."/>
        </authorList>
    </citation>
    <scope>NUCLEOTIDE SEQUENCE [LARGE SCALE GENOMIC DNA]</scope>
    <source>
        <strain evidence="1">233</strain>
        <tissue evidence="1">Head and thorax</tissue>
    </source>
</reference>
<dbReference type="AlphaFoldDB" id="A0ABD2AFD6"/>
<accession>A0ABD2AFD6</accession>
<organism evidence="1 2">
    <name type="scientific">Vespula squamosa</name>
    <name type="common">Southern yellow jacket</name>
    <name type="synonym">Wasp</name>
    <dbReference type="NCBI Taxonomy" id="30214"/>
    <lineage>
        <taxon>Eukaryota</taxon>
        <taxon>Metazoa</taxon>
        <taxon>Ecdysozoa</taxon>
        <taxon>Arthropoda</taxon>
        <taxon>Hexapoda</taxon>
        <taxon>Insecta</taxon>
        <taxon>Pterygota</taxon>
        <taxon>Neoptera</taxon>
        <taxon>Endopterygota</taxon>
        <taxon>Hymenoptera</taxon>
        <taxon>Apocrita</taxon>
        <taxon>Aculeata</taxon>
        <taxon>Vespoidea</taxon>
        <taxon>Vespidae</taxon>
        <taxon>Vespinae</taxon>
        <taxon>Vespula</taxon>
    </lineage>
</organism>
<dbReference type="EMBL" id="JAUDFV010000149">
    <property type="protein sequence ID" value="KAL2719334.1"/>
    <property type="molecule type" value="Genomic_DNA"/>
</dbReference>
<comment type="caution">
    <text evidence="1">The sequence shown here is derived from an EMBL/GenBank/DDBJ whole genome shotgun (WGS) entry which is preliminary data.</text>
</comment>
<evidence type="ECO:0000313" key="2">
    <source>
        <dbReference type="Proteomes" id="UP001607302"/>
    </source>
</evidence>
<dbReference type="Proteomes" id="UP001607302">
    <property type="component" value="Unassembled WGS sequence"/>
</dbReference>
<sequence>MFYCAWNSIRYIIWKITKITFKSLGHYFFHYITRYILSKIFTTLFNQIIRIVIPAHNLYIKQKKLLQLIYYQYDVDINRFPKSNLKYLITYFPT</sequence>
<protein>
    <submittedName>
        <fullName evidence="1">Uncharacterized protein</fullName>
    </submittedName>
</protein>